<sequence length="220" mass="25460">MPLPGENIPMQQKRKNKPATKNGSVATQRFAAQQAKEDEAARNAIALLNRPPPEQPVEQPRDTNTDLFDILTRVDGNDPACSSDGEENKVPVNRADYYQSTTYQERTLREEAHWAAVLLKVFLAFMMVSQQTYQWCDRVFWNRDWNPTCRCKDWQQRKVEVDTVDFESQMKLLVEVCDCTPDLVRLVRLGYMGSQPVLPQTAFSIRLLRFHHTLWKNSSV</sequence>
<organism evidence="4">
    <name type="scientific">Melampsora larici-populina (strain 98AG31 / pathotype 3-4-7)</name>
    <name type="common">Poplar leaf rust fungus</name>
    <dbReference type="NCBI Taxonomy" id="747676"/>
    <lineage>
        <taxon>Eukaryota</taxon>
        <taxon>Fungi</taxon>
        <taxon>Dikarya</taxon>
        <taxon>Basidiomycota</taxon>
        <taxon>Pucciniomycotina</taxon>
        <taxon>Pucciniomycetes</taxon>
        <taxon>Pucciniales</taxon>
        <taxon>Melampsoraceae</taxon>
        <taxon>Melampsora</taxon>
    </lineage>
</organism>
<proteinExistence type="predicted"/>
<dbReference type="PANTHER" id="PTHR33096">
    <property type="entry name" value="CXC2 DOMAIN-CONTAINING PROTEIN"/>
    <property type="match status" value="1"/>
</dbReference>
<feature type="region of interest" description="Disordered" evidence="1">
    <location>
        <begin position="1"/>
        <end position="62"/>
    </location>
</feature>
<dbReference type="InterPro" id="IPR041320">
    <property type="entry name" value="CxC1"/>
</dbReference>
<dbReference type="AlphaFoldDB" id="F4RYT7"/>
<dbReference type="InParanoid" id="F4RYT7"/>
<name>F4RYT7_MELLP</name>
<dbReference type="KEGG" id="mlr:MELLADRAFT_91372"/>
<dbReference type="VEuPathDB" id="FungiDB:MELLADRAFT_91372"/>
<dbReference type="PANTHER" id="PTHR33096:SF1">
    <property type="entry name" value="CXC1-LIKE CYSTEINE CLUSTER ASSOCIATED WITH KDZ TRANSPOSASES DOMAIN-CONTAINING PROTEIN"/>
    <property type="match status" value="1"/>
</dbReference>
<dbReference type="HOGENOM" id="CLU_094293_0_0_1"/>
<reference evidence="4" key="1">
    <citation type="journal article" date="2011" name="Proc. Natl. Acad. Sci. U.S.A.">
        <title>Obligate biotrophy features unraveled by the genomic analysis of rust fungi.</title>
        <authorList>
            <person name="Duplessis S."/>
            <person name="Cuomo C.A."/>
            <person name="Lin Y.-C."/>
            <person name="Aerts A."/>
            <person name="Tisserant E."/>
            <person name="Veneault-Fourrey C."/>
            <person name="Joly D.L."/>
            <person name="Hacquard S."/>
            <person name="Amselem J."/>
            <person name="Cantarel B.L."/>
            <person name="Chiu R."/>
            <person name="Coutinho P.M."/>
            <person name="Feau N."/>
            <person name="Field M."/>
            <person name="Frey P."/>
            <person name="Gelhaye E."/>
            <person name="Goldberg J."/>
            <person name="Grabherr M.G."/>
            <person name="Kodira C.D."/>
            <person name="Kohler A."/>
            <person name="Kuees U."/>
            <person name="Lindquist E.A."/>
            <person name="Lucas S.M."/>
            <person name="Mago R."/>
            <person name="Mauceli E."/>
            <person name="Morin E."/>
            <person name="Murat C."/>
            <person name="Pangilinan J.L."/>
            <person name="Park R."/>
            <person name="Pearson M."/>
            <person name="Quesneville H."/>
            <person name="Rouhier N."/>
            <person name="Sakthikumar S."/>
            <person name="Salamov A.A."/>
            <person name="Schmutz J."/>
            <person name="Selles B."/>
            <person name="Shapiro H."/>
            <person name="Tanguay P."/>
            <person name="Tuskan G.A."/>
            <person name="Henrissat B."/>
            <person name="Van de Peer Y."/>
            <person name="Rouze P."/>
            <person name="Ellis J.G."/>
            <person name="Dodds P.N."/>
            <person name="Schein J.E."/>
            <person name="Zhong S."/>
            <person name="Hamelin R.C."/>
            <person name="Grigoriev I.V."/>
            <person name="Szabo L.J."/>
            <person name="Martin F."/>
        </authorList>
    </citation>
    <scope>NUCLEOTIDE SEQUENCE [LARGE SCALE GENOMIC DNA]</scope>
    <source>
        <strain evidence="4">98AG31 / pathotype 3-4-7</strain>
    </source>
</reference>
<dbReference type="Pfam" id="PF18802">
    <property type="entry name" value="CxC1"/>
    <property type="match status" value="1"/>
</dbReference>
<protein>
    <recommendedName>
        <fullName evidence="2">CxC1-like cysteine cluster associated with KDZ transposases domain-containing protein</fullName>
    </recommendedName>
</protein>
<dbReference type="Proteomes" id="UP000001072">
    <property type="component" value="Unassembled WGS sequence"/>
</dbReference>
<dbReference type="OrthoDB" id="2506489at2759"/>
<evidence type="ECO:0000313" key="3">
    <source>
        <dbReference type="EMBL" id="EGG02305.1"/>
    </source>
</evidence>
<dbReference type="RefSeq" id="XP_007414290.1">
    <property type="nucleotide sequence ID" value="XM_007414228.1"/>
</dbReference>
<evidence type="ECO:0000259" key="2">
    <source>
        <dbReference type="Pfam" id="PF18802"/>
    </source>
</evidence>
<evidence type="ECO:0000313" key="4">
    <source>
        <dbReference type="Proteomes" id="UP000001072"/>
    </source>
</evidence>
<accession>F4RYT7</accession>
<keyword evidence="4" id="KW-1185">Reference proteome</keyword>
<evidence type="ECO:0000256" key="1">
    <source>
        <dbReference type="SAM" id="MobiDB-lite"/>
    </source>
</evidence>
<feature type="domain" description="CxC1-like cysteine cluster associated with KDZ transposases" evidence="2">
    <location>
        <begin position="145"/>
        <end position="220"/>
    </location>
</feature>
<dbReference type="EMBL" id="GL883131">
    <property type="protein sequence ID" value="EGG02305.1"/>
    <property type="molecule type" value="Genomic_DNA"/>
</dbReference>
<dbReference type="GeneID" id="18935889"/>
<feature type="compositionally biased region" description="Polar residues" evidence="1">
    <location>
        <begin position="19"/>
        <end position="31"/>
    </location>
</feature>
<gene>
    <name evidence="3" type="ORF">MELLADRAFT_91372</name>
</gene>